<evidence type="ECO:0000259" key="2">
    <source>
        <dbReference type="Pfam" id="PF11127"/>
    </source>
</evidence>
<dbReference type="Pfam" id="PF11127">
    <property type="entry name" value="YgaP-like_TM"/>
    <property type="match status" value="1"/>
</dbReference>
<proteinExistence type="predicted"/>
<organism evidence="3 4">
    <name type="scientific">Hydrogenibacillus schlegelii</name>
    <name type="common">Bacillus schlegelii</name>
    <dbReference type="NCBI Taxonomy" id="1484"/>
    <lineage>
        <taxon>Bacteria</taxon>
        <taxon>Bacillati</taxon>
        <taxon>Bacillota</taxon>
        <taxon>Bacilli</taxon>
        <taxon>Bacillales</taxon>
        <taxon>Bacillales Family X. Incertae Sedis</taxon>
        <taxon>Hydrogenibacillus</taxon>
    </lineage>
</organism>
<feature type="transmembrane region" description="Helical" evidence="1">
    <location>
        <begin position="50"/>
        <end position="70"/>
    </location>
</feature>
<protein>
    <recommendedName>
        <fullName evidence="2">Inner membrane protein YgaP-like transmembrane domain-containing protein</fullName>
    </recommendedName>
</protein>
<feature type="transmembrane region" description="Helical" evidence="1">
    <location>
        <begin position="27"/>
        <end position="44"/>
    </location>
</feature>
<comment type="caution">
    <text evidence="3">The sequence shown here is derived from an EMBL/GenBank/DDBJ whole genome shotgun (WGS) entry which is preliminary data.</text>
</comment>
<accession>A0A2T5G5U0</accession>
<evidence type="ECO:0000313" key="4">
    <source>
        <dbReference type="Proteomes" id="UP000244180"/>
    </source>
</evidence>
<evidence type="ECO:0000256" key="1">
    <source>
        <dbReference type="SAM" id="Phobius"/>
    </source>
</evidence>
<name>A0A2T5G5U0_HYDSH</name>
<gene>
    <name evidence="3" type="ORF">HSCHL_1314</name>
</gene>
<evidence type="ECO:0000313" key="3">
    <source>
        <dbReference type="EMBL" id="PTQ51557.1"/>
    </source>
</evidence>
<keyword evidence="1" id="KW-0812">Transmembrane</keyword>
<dbReference type="InterPro" id="IPR021309">
    <property type="entry name" value="YgaP-like_TM"/>
</dbReference>
<reference evidence="3 4" key="1">
    <citation type="submission" date="2017-08" db="EMBL/GenBank/DDBJ databases">
        <title>Burning lignite coal seam in the remote Altai Mountains harbors a hydrogen-driven thermophilic microbial community.</title>
        <authorList>
            <person name="Kadnikov V.V."/>
            <person name="Mardanov A.V."/>
            <person name="Ivasenko D."/>
            <person name="Beletsky A.V."/>
            <person name="Karnachuk O.V."/>
            <person name="Ravin N.V."/>
        </authorList>
    </citation>
    <scope>NUCLEOTIDE SEQUENCE [LARGE SCALE GENOMIC DNA]</scope>
    <source>
        <strain evidence="3">AL33</strain>
    </source>
</reference>
<dbReference type="AlphaFoldDB" id="A0A2T5G5U0"/>
<dbReference type="EMBL" id="PEBV01000043">
    <property type="protein sequence ID" value="PTQ51557.1"/>
    <property type="molecule type" value="Genomic_DNA"/>
</dbReference>
<keyword evidence="1" id="KW-0472">Membrane</keyword>
<feature type="domain" description="Inner membrane protein YgaP-like transmembrane" evidence="2">
    <location>
        <begin position="17"/>
        <end position="76"/>
    </location>
</feature>
<dbReference type="Proteomes" id="UP000244180">
    <property type="component" value="Unassembled WGS sequence"/>
</dbReference>
<sequence>MKAPKELKNFWEGGETMKANMGPVDRVIRVIIGIVLLFLVFVGPKTPWGWIGLVPLLTGLIGFCPLYAIFGISTRKSS</sequence>
<keyword evidence="1" id="KW-1133">Transmembrane helix</keyword>